<feature type="domain" description="Cardiolipin synthase N-terminal" evidence="7">
    <location>
        <begin position="3"/>
        <end position="32"/>
    </location>
</feature>
<keyword evidence="4 6" id="KW-1133">Transmembrane helix</keyword>
<protein>
    <submittedName>
        <fullName evidence="8">PLDc N-terminal domain-containing protein</fullName>
    </submittedName>
</protein>
<sequence>MFFVLKKDHRKVQPFWFMLIFLLPIVGPIIYFQMVKNRRRNEFRRFKPDFNRS</sequence>
<dbReference type="InterPro" id="IPR027379">
    <property type="entry name" value="CLS_N"/>
</dbReference>
<comment type="subcellular location">
    <subcellularLocation>
        <location evidence="1">Cell membrane</location>
        <topology evidence="1">Multi-pass membrane protein</topology>
    </subcellularLocation>
</comment>
<feature type="transmembrane region" description="Helical" evidence="6">
    <location>
        <begin position="15"/>
        <end position="35"/>
    </location>
</feature>
<evidence type="ECO:0000256" key="3">
    <source>
        <dbReference type="ARBA" id="ARBA00022692"/>
    </source>
</evidence>
<dbReference type="Proteomes" id="UP000647133">
    <property type="component" value="Unassembled WGS sequence"/>
</dbReference>
<dbReference type="Pfam" id="PF13396">
    <property type="entry name" value="PLDc_N"/>
    <property type="match status" value="1"/>
</dbReference>
<evidence type="ECO:0000256" key="1">
    <source>
        <dbReference type="ARBA" id="ARBA00004651"/>
    </source>
</evidence>
<proteinExistence type="predicted"/>
<evidence type="ECO:0000256" key="2">
    <source>
        <dbReference type="ARBA" id="ARBA00022475"/>
    </source>
</evidence>
<evidence type="ECO:0000256" key="5">
    <source>
        <dbReference type="ARBA" id="ARBA00023136"/>
    </source>
</evidence>
<keyword evidence="3 6" id="KW-0812">Transmembrane</keyword>
<dbReference type="EMBL" id="JACYTQ010000007">
    <property type="protein sequence ID" value="MBD8490532.1"/>
    <property type="molecule type" value="Genomic_DNA"/>
</dbReference>
<gene>
    <name evidence="8" type="ORF">IFO69_17400</name>
</gene>
<evidence type="ECO:0000256" key="4">
    <source>
        <dbReference type="ARBA" id="ARBA00022989"/>
    </source>
</evidence>
<keyword evidence="2" id="KW-1003">Cell membrane</keyword>
<evidence type="ECO:0000313" key="8">
    <source>
        <dbReference type="EMBL" id="MBD8490532.1"/>
    </source>
</evidence>
<comment type="caution">
    <text evidence="8">The sequence shown here is derived from an EMBL/GenBank/DDBJ whole genome shotgun (WGS) entry which is preliminary data.</text>
</comment>
<keyword evidence="5 6" id="KW-0472">Membrane</keyword>
<dbReference type="RefSeq" id="WP_192011409.1">
    <property type="nucleotide sequence ID" value="NZ_JACYTQ010000007.1"/>
</dbReference>
<organism evidence="8 9">
    <name type="scientific">Echinicola arenosa</name>
    <dbReference type="NCBI Taxonomy" id="2774144"/>
    <lineage>
        <taxon>Bacteria</taxon>
        <taxon>Pseudomonadati</taxon>
        <taxon>Bacteroidota</taxon>
        <taxon>Cytophagia</taxon>
        <taxon>Cytophagales</taxon>
        <taxon>Cyclobacteriaceae</taxon>
        <taxon>Echinicola</taxon>
    </lineage>
</organism>
<evidence type="ECO:0000313" key="9">
    <source>
        <dbReference type="Proteomes" id="UP000647133"/>
    </source>
</evidence>
<accession>A0ABR9AQ92</accession>
<reference evidence="8 9" key="1">
    <citation type="submission" date="2020-09" db="EMBL/GenBank/DDBJ databases">
        <title>Echinicola sp. CAU 1574 isolated from sand of Sido Beach.</title>
        <authorList>
            <person name="Kim W."/>
        </authorList>
    </citation>
    <scope>NUCLEOTIDE SEQUENCE [LARGE SCALE GENOMIC DNA]</scope>
    <source>
        <strain evidence="8 9">CAU 1574</strain>
    </source>
</reference>
<keyword evidence="9" id="KW-1185">Reference proteome</keyword>
<evidence type="ECO:0000259" key="7">
    <source>
        <dbReference type="Pfam" id="PF13396"/>
    </source>
</evidence>
<name>A0ABR9AQ92_9BACT</name>
<evidence type="ECO:0000256" key="6">
    <source>
        <dbReference type="SAM" id="Phobius"/>
    </source>
</evidence>